<reference evidence="1" key="1">
    <citation type="submission" date="2021-07" db="EMBL/GenBank/DDBJ databases">
        <authorList>
            <person name="Catto M.A."/>
            <person name="Jacobson A."/>
            <person name="Kennedy G."/>
            <person name="Labadie P."/>
            <person name="Hunt B.G."/>
            <person name="Srinivasan R."/>
        </authorList>
    </citation>
    <scope>NUCLEOTIDE SEQUENCE</scope>
    <source>
        <strain evidence="1">PL_HMW_Pooled</strain>
        <tissue evidence="1">Head</tissue>
    </source>
</reference>
<sequence>MYREGAQNIVPQMCLRLKQNCYCQAVEVPLPSRCVQEDYVELSKADCSWNAIEGPRTPALCPRGILRAVLSR</sequence>
<keyword evidence="2" id="KW-1185">Reference proteome</keyword>
<accession>A0AAE1LRA3</accession>
<organism evidence="1 2">
    <name type="scientific">Frankliniella fusca</name>
    <dbReference type="NCBI Taxonomy" id="407009"/>
    <lineage>
        <taxon>Eukaryota</taxon>
        <taxon>Metazoa</taxon>
        <taxon>Ecdysozoa</taxon>
        <taxon>Arthropoda</taxon>
        <taxon>Hexapoda</taxon>
        <taxon>Insecta</taxon>
        <taxon>Pterygota</taxon>
        <taxon>Neoptera</taxon>
        <taxon>Paraneoptera</taxon>
        <taxon>Thysanoptera</taxon>
        <taxon>Terebrantia</taxon>
        <taxon>Thripoidea</taxon>
        <taxon>Thripidae</taxon>
        <taxon>Frankliniella</taxon>
    </lineage>
</organism>
<proteinExistence type="predicted"/>
<comment type="caution">
    <text evidence="1">The sequence shown here is derived from an EMBL/GenBank/DDBJ whole genome shotgun (WGS) entry which is preliminary data.</text>
</comment>
<reference evidence="1" key="2">
    <citation type="journal article" date="2023" name="BMC Genomics">
        <title>Pest status, molecular evolution, and epigenetic factors derived from the genome assembly of Frankliniella fusca, a thysanopteran phytovirus vector.</title>
        <authorList>
            <person name="Catto M.A."/>
            <person name="Labadie P.E."/>
            <person name="Jacobson A.L."/>
            <person name="Kennedy G.G."/>
            <person name="Srinivasan R."/>
            <person name="Hunt B.G."/>
        </authorList>
    </citation>
    <scope>NUCLEOTIDE SEQUENCE</scope>
    <source>
        <strain evidence="1">PL_HMW_Pooled</strain>
    </source>
</reference>
<gene>
    <name evidence="1" type="ORF">KUF71_017043</name>
</gene>
<protein>
    <submittedName>
        <fullName evidence="1">Acidic phospholipase A2 1</fullName>
    </submittedName>
</protein>
<name>A0AAE1LRA3_9NEOP</name>
<evidence type="ECO:0000313" key="1">
    <source>
        <dbReference type="EMBL" id="KAK3928820.1"/>
    </source>
</evidence>
<dbReference type="AlphaFoldDB" id="A0AAE1LRA3"/>
<evidence type="ECO:0000313" key="2">
    <source>
        <dbReference type="Proteomes" id="UP001219518"/>
    </source>
</evidence>
<dbReference type="Proteomes" id="UP001219518">
    <property type="component" value="Unassembled WGS sequence"/>
</dbReference>
<dbReference type="EMBL" id="JAHWGI010001356">
    <property type="protein sequence ID" value="KAK3928820.1"/>
    <property type="molecule type" value="Genomic_DNA"/>
</dbReference>